<reference evidence="2" key="2">
    <citation type="submission" date="2015-01" db="EMBL/GenBank/DDBJ databases">
        <title>Evolutionary Origins and Diversification of the Mycorrhizal Mutualists.</title>
        <authorList>
            <consortium name="DOE Joint Genome Institute"/>
            <consortium name="Mycorrhizal Genomics Consortium"/>
            <person name="Kohler A."/>
            <person name="Kuo A."/>
            <person name="Nagy L.G."/>
            <person name="Floudas D."/>
            <person name="Copeland A."/>
            <person name="Barry K.W."/>
            <person name="Cichocki N."/>
            <person name="Veneault-Fourrey C."/>
            <person name="LaButti K."/>
            <person name="Lindquist E.A."/>
            <person name="Lipzen A."/>
            <person name="Lundell T."/>
            <person name="Morin E."/>
            <person name="Murat C."/>
            <person name="Riley R."/>
            <person name="Ohm R."/>
            <person name="Sun H."/>
            <person name="Tunlid A."/>
            <person name="Henrissat B."/>
            <person name="Grigoriev I.V."/>
            <person name="Hibbett D.S."/>
            <person name="Martin F."/>
        </authorList>
    </citation>
    <scope>NUCLEOTIDE SEQUENCE [LARGE SCALE GENOMIC DNA]</scope>
    <source>
        <strain evidence="2">441</strain>
    </source>
</reference>
<accession>A0A0C9ZY36</accession>
<keyword evidence="2" id="KW-1185">Reference proteome</keyword>
<gene>
    <name evidence="1" type="ORF">PISMIDRAFT_669872</name>
</gene>
<proteinExistence type="predicted"/>
<dbReference type="EMBL" id="KN833685">
    <property type="protein sequence ID" value="KIK30939.1"/>
    <property type="molecule type" value="Genomic_DNA"/>
</dbReference>
<sequence length="61" mass="6758">MAQCSSARYRLGRHHICCVAVNPHSDSWNDAAISLPLVYFGLSFDSGPQVLPCQSVPNRRQ</sequence>
<dbReference type="Proteomes" id="UP000054018">
    <property type="component" value="Unassembled WGS sequence"/>
</dbReference>
<protein>
    <submittedName>
        <fullName evidence="1">Uncharacterized protein</fullName>
    </submittedName>
</protein>
<dbReference type="AlphaFoldDB" id="A0A0C9ZY36"/>
<name>A0A0C9ZY36_9AGAM</name>
<organism evidence="1 2">
    <name type="scientific">Pisolithus microcarpus 441</name>
    <dbReference type="NCBI Taxonomy" id="765257"/>
    <lineage>
        <taxon>Eukaryota</taxon>
        <taxon>Fungi</taxon>
        <taxon>Dikarya</taxon>
        <taxon>Basidiomycota</taxon>
        <taxon>Agaricomycotina</taxon>
        <taxon>Agaricomycetes</taxon>
        <taxon>Agaricomycetidae</taxon>
        <taxon>Boletales</taxon>
        <taxon>Sclerodermatineae</taxon>
        <taxon>Pisolithaceae</taxon>
        <taxon>Pisolithus</taxon>
    </lineage>
</organism>
<evidence type="ECO:0000313" key="1">
    <source>
        <dbReference type="EMBL" id="KIK30939.1"/>
    </source>
</evidence>
<evidence type="ECO:0000313" key="2">
    <source>
        <dbReference type="Proteomes" id="UP000054018"/>
    </source>
</evidence>
<reference evidence="1 2" key="1">
    <citation type="submission" date="2014-04" db="EMBL/GenBank/DDBJ databases">
        <authorList>
            <consortium name="DOE Joint Genome Institute"/>
            <person name="Kuo A."/>
            <person name="Kohler A."/>
            <person name="Costa M.D."/>
            <person name="Nagy L.G."/>
            <person name="Floudas D."/>
            <person name="Copeland A."/>
            <person name="Barry K.W."/>
            <person name="Cichocki N."/>
            <person name="Veneault-Fourrey C."/>
            <person name="LaButti K."/>
            <person name="Lindquist E.A."/>
            <person name="Lipzen A."/>
            <person name="Lundell T."/>
            <person name="Morin E."/>
            <person name="Murat C."/>
            <person name="Sun H."/>
            <person name="Tunlid A."/>
            <person name="Henrissat B."/>
            <person name="Grigoriev I.V."/>
            <person name="Hibbett D.S."/>
            <person name="Martin F."/>
            <person name="Nordberg H.P."/>
            <person name="Cantor M.N."/>
            <person name="Hua S.X."/>
        </authorList>
    </citation>
    <scope>NUCLEOTIDE SEQUENCE [LARGE SCALE GENOMIC DNA]</scope>
    <source>
        <strain evidence="1 2">441</strain>
    </source>
</reference>
<dbReference type="HOGENOM" id="CLU_2923510_0_0_1"/>